<evidence type="ECO:0008006" key="3">
    <source>
        <dbReference type="Google" id="ProtNLM"/>
    </source>
</evidence>
<organism evidence="2">
    <name type="scientific">Eutreptiella gymnastica</name>
    <dbReference type="NCBI Taxonomy" id="73025"/>
    <lineage>
        <taxon>Eukaryota</taxon>
        <taxon>Discoba</taxon>
        <taxon>Euglenozoa</taxon>
        <taxon>Euglenida</taxon>
        <taxon>Spirocuta</taxon>
        <taxon>Euglenophyceae</taxon>
        <taxon>Eutreptiales</taxon>
        <taxon>Eutreptiaceae</taxon>
        <taxon>Eutreptiella</taxon>
    </lineage>
</organism>
<dbReference type="AlphaFoldDB" id="A0A7S4CZJ5"/>
<keyword evidence="1" id="KW-0732">Signal</keyword>
<gene>
    <name evidence="2" type="ORF">EGYM00163_LOCUS22470</name>
</gene>
<reference evidence="2" key="1">
    <citation type="submission" date="2021-01" db="EMBL/GenBank/DDBJ databases">
        <authorList>
            <person name="Corre E."/>
            <person name="Pelletier E."/>
            <person name="Niang G."/>
            <person name="Scheremetjew M."/>
            <person name="Finn R."/>
            <person name="Kale V."/>
            <person name="Holt S."/>
            <person name="Cochrane G."/>
            <person name="Meng A."/>
            <person name="Brown T."/>
            <person name="Cohen L."/>
        </authorList>
    </citation>
    <scope>NUCLEOTIDE SEQUENCE</scope>
    <source>
        <strain evidence="2">CCMP1594</strain>
    </source>
</reference>
<evidence type="ECO:0000256" key="1">
    <source>
        <dbReference type="SAM" id="SignalP"/>
    </source>
</evidence>
<dbReference type="EMBL" id="HBJA01063585">
    <property type="protein sequence ID" value="CAE0811322.1"/>
    <property type="molecule type" value="Transcribed_RNA"/>
</dbReference>
<feature type="signal peptide" evidence="1">
    <location>
        <begin position="1"/>
        <end position="24"/>
    </location>
</feature>
<accession>A0A7S4CZJ5</accession>
<evidence type="ECO:0000313" key="2">
    <source>
        <dbReference type="EMBL" id="CAE0811322.1"/>
    </source>
</evidence>
<name>A0A7S4CZJ5_9EUGL</name>
<feature type="chain" id="PRO_5031244484" description="Secreted protein" evidence="1">
    <location>
        <begin position="25"/>
        <end position="140"/>
    </location>
</feature>
<protein>
    <recommendedName>
        <fullName evidence="3">Secreted protein</fullName>
    </recommendedName>
</protein>
<proteinExistence type="predicted"/>
<sequence length="140" mass="14512">MCALVWVLTNQVFALLVPSQGGEAVVVGGSGTVVPLPAGAASAPSAWPPRRRWQCVAQNLSRDREVWRALTTTNDVGIVTRGPGGSGSPSVTHQRRAACPGSQSAGEGVARSLAWGVSGAGQWAFTRTTRTCSGREGLWA</sequence>